<evidence type="ECO:0000313" key="3">
    <source>
        <dbReference type="EMBL" id="MBB6049767.1"/>
    </source>
</evidence>
<sequence length="826" mass="90858">MLRRNPALPVPAQPAFLDALDEIRYWLPQSLTPERLAPRFRVRVGAQSIPVVAVSGGEPAAPVRDPNNVVLAGTIQVALGGREWNPAGTETQLTRLAEGVYELVVSLPAGSYAYKLTRGGSWDENYGAGFVPGGANIALTVPKAQLVRFVVDFGKKTIQDSINQPATVPLPTALPERSRAAAPPARFQSVRLRLARKLTAAEVAQPLRVQFEREPERVVYVREALSDPLFHYAGGDLGAHWSRTQTTFTLWSPVAEQVTLVLGEKRHALKRGTAGVWRVTVPGDWHGTPYHYELRSYGQSRRAADIYGVAATADSARSVVADLSRTNPPGWPAPRPFVGKRATDALVYELHVRDFTIHPSSGVKPEWRGKYLGLAQKSEYLARLGVTHVHLLPIQNFNAAHSKTYNWGYETTLFNVPEEQYATQPDGDPLARIREVKTLIAALQRRGLGVVLDVVYNHTVPSEGALSAFWECVPYYYFRSNDKGELLNESGVGNALHDERPMVRKFIRESLALWAREYRIDGFRFDLLGMFTKETVAELAKEIRRHNPAALIYGEPWTGGGPLRFGKGDQRGLGVAVFNDHFRNALRGELDGPGAGFSHGGRVERPALEQAVSGSLADFAAAPTETVNYVSAHDNMTFWDKTALSLPNDPALQRAAVKLAHAAVLLSQGIPFLEGGIELGRTKGMSHNSYDAGDTANQFDWARGERFADIHAYLAGLIALRRAHPALRLHTAEQVKSTLTFLPLENGVAFRGIAFRLEGRRVKDPWSEIIVALHRFKTPSTFTLPPGPWQVAVDAQTAGTRSLGTVENRLTLAPLSATVLFRKETP</sequence>
<dbReference type="SUPFAM" id="SSF81296">
    <property type="entry name" value="E set domains"/>
    <property type="match status" value="1"/>
</dbReference>
<dbReference type="InterPro" id="IPR013780">
    <property type="entry name" value="Glyco_hydro_b"/>
</dbReference>
<dbReference type="InterPro" id="IPR006047">
    <property type="entry name" value="GH13_cat_dom"/>
</dbReference>
<dbReference type="InterPro" id="IPR014756">
    <property type="entry name" value="Ig_E-set"/>
</dbReference>
<dbReference type="AlphaFoldDB" id="A0A7W9SN96"/>
<dbReference type="SUPFAM" id="SSF51445">
    <property type="entry name" value="(Trans)glycosidases"/>
    <property type="match status" value="1"/>
</dbReference>
<dbReference type="InterPro" id="IPR054409">
    <property type="entry name" value="X25_BaPul-like"/>
</dbReference>
<evidence type="ECO:0000313" key="4">
    <source>
        <dbReference type="Proteomes" id="UP000520814"/>
    </source>
</evidence>
<dbReference type="SMART" id="SM00642">
    <property type="entry name" value="Aamy"/>
    <property type="match status" value="1"/>
</dbReference>
<dbReference type="Pfam" id="PF22058">
    <property type="entry name" value="X25_BaPul_like"/>
    <property type="match status" value="1"/>
</dbReference>
<dbReference type="GO" id="GO:0051060">
    <property type="term" value="F:pullulanase activity"/>
    <property type="evidence" value="ECO:0007669"/>
    <property type="project" value="UniProtKB-EC"/>
</dbReference>
<dbReference type="CDD" id="cd11341">
    <property type="entry name" value="AmyAc_Pullulanase_LD-like"/>
    <property type="match status" value="1"/>
</dbReference>
<dbReference type="Pfam" id="PF00128">
    <property type="entry name" value="Alpha-amylase"/>
    <property type="match status" value="1"/>
</dbReference>
<proteinExistence type="inferred from homology"/>
<reference evidence="3 4" key="1">
    <citation type="submission" date="2020-08" db="EMBL/GenBank/DDBJ databases">
        <title>Genomic Encyclopedia of Type Strains, Phase IV (KMG-IV): sequencing the most valuable type-strain genomes for metagenomic binning, comparative biology and taxonomic classification.</title>
        <authorList>
            <person name="Goeker M."/>
        </authorList>
    </citation>
    <scope>NUCLEOTIDE SEQUENCE [LARGE SCALE GENOMIC DNA]</scope>
    <source>
        <strain evidence="3 4">DSM 23562</strain>
    </source>
</reference>
<dbReference type="CDD" id="cd02860">
    <property type="entry name" value="E_set_Pullulanase"/>
    <property type="match status" value="1"/>
</dbReference>
<dbReference type="Gene3D" id="2.60.40.10">
    <property type="entry name" value="Immunoglobulins"/>
    <property type="match status" value="2"/>
</dbReference>
<dbReference type="InterPro" id="IPR011840">
    <property type="entry name" value="PulA_typeI"/>
</dbReference>
<dbReference type="EMBL" id="JACHGW010000001">
    <property type="protein sequence ID" value="MBB6049767.1"/>
    <property type="molecule type" value="Genomic_DNA"/>
</dbReference>
<dbReference type="Pfam" id="PF21653">
    <property type="entry name" value="pulA_all-beta"/>
    <property type="match status" value="1"/>
</dbReference>
<comment type="similarity">
    <text evidence="1">Belongs to the glycosyl hydrolase 13 family.</text>
</comment>
<dbReference type="CDD" id="cd12962">
    <property type="entry name" value="X25_BaPul_like"/>
    <property type="match status" value="1"/>
</dbReference>
<dbReference type="InterPro" id="IPR004193">
    <property type="entry name" value="Glyco_hydro_13_N"/>
</dbReference>
<evidence type="ECO:0000259" key="2">
    <source>
        <dbReference type="SMART" id="SM00642"/>
    </source>
</evidence>
<dbReference type="Gene3D" id="2.60.40.1180">
    <property type="entry name" value="Golgi alpha-mannosidase II"/>
    <property type="match status" value="1"/>
</dbReference>
<dbReference type="GO" id="GO:0005975">
    <property type="term" value="P:carbohydrate metabolic process"/>
    <property type="evidence" value="ECO:0007669"/>
    <property type="project" value="InterPro"/>
</dbReference>
<dbReference type="Gene3D" id="3.20.20.80">
    <property type="entry name" value="Glycosidases"/>
    <property type="match status" value="1"/>
</dbReference>
<feature type="domain" description="Glycosyl hydrolase family 13 catalytic" evidence="2">
    <location>
        <begin position="349"/>
        <end position="721"/>
    </location>
</feature>
<evidence type="ECO:0000256" key="1">
    <source>
        <dbReference type="ARBA" id="ARBA00008061"/>
    </source>
</evidence>
<keyword evidence="3" id="KW-0378">Hydrolase</keyword>
<name>A0A7W9SN96_ARMRO</name>
<dbReference type="Proteomes" id="UP000520814">
    <property type="component" value="Unassembled WGS sequence"/>
</dbReference>
<dbReference type="EC" id="3.2.1.41" evidence="3"/>
<gene>
    <name evidence="3" type="ORF">HNQ39_001529</name>
</gene>
<dbReference type="PANTHER" id="PTHR43002">
    <property type="entry name" value="GLYCOGEN DEBRANCHING ENZYME"/>
    <property type="match status" value="1"/>
</dbReference>
<dbReference type="InterPro" id="IPR049117">
    <property type="entry name" value="pulA_all-beta"/>
</dbReference>
<keyword evidence="4" id="KW-1185">Reference proteome</keyword>
<protein>
    <submittedName>
        <fullName evidence="3">Pullulanase</fullName>
        <ecNumber evidence="3">3.2.1.41</ecNumber>
    </submittedName>
</protein>
<comment type="caution">
    <text evidence="3">The sequence shown here is derived from an EMBL/GenBank/DDBJ whole genome shotgun (WGS) entry which is preliminary data.</text>
</comment>
<keyword evidence="3" id="KW-0326">Glycosidase</keyword>
<organism evidence="3 4">
    <name type="scientific">Armatimonas rosea</name>
    <dbReference type="NCBI Taxonomy" id="685828"/>
    <lineage>
        <taxon>Bacteria</taxon>
        <taxon>Bacillati</taxon>
        <taxon>Armatimonadota</taxon>
        <taxon>Armatimonadia</taxon>
        <taxon>Armatimonadales</taxon>
        <taxon>Armatimonadaceae</taxon>
        <taxon>Armatimonas</taxon>
    </lineage>
</organism>
<dbReference type="RefSeq" id="WP_184193368.1">
    <property type="nucleotide sequence ID" value="NZ_JACHGW010000001.1"/>
</dbReference>
<dbReference type="InterPro" id="IPR013783">
    <property type="entry name" value="Ig-like_fold"/>
</dbReference>
<dbReference type="Pfam" id="PF02922">
    <property type="entry name" value="CBM_48"/>
    <property type="match status" value="1"/>
</dbReference>
<dbReference type="NCBIfam" id="TIGR02104">
    <property type="entry name" value="pulA_typeI"/>
    <property type="match status" value="1"/>
</dbReference>
<dbReference type="InterPro" id="IPR017853">
    <property type="entry name" value="GH"/>
</dbReference>
<accession>A0A7W9SN96</accession>